<evidence type="ECO:0000313" key="2">
    <source>
        <dbReference type="EMBL" id="MFD1127333.1"/>
    </source>
</evidence>
<dbReference type="PANTHER" id="PTHR31528">
    <property type="entry name" value="4-AMINO-5-HYDROXYMETHYL-2-METHYLPYRIMIDINE PHOSPHATE SYNTHASE THI11-RELATED"/>
    <property type="match status" value="1"/>
</dbReference>
<evidence type="ECO:0000313" key="3">
    <source>
        <dbReference type="Proteomes" id="UP001597169"/>
    </source>
</evidence>
<dbReference type="RefSeq" id="WP_379292282.1">
    <property type="nucleotide sequence ID" value="NZ_JBHTKX010000001.1"/>
</dbReference>
<evidence type="ECO:0000259" key="1">
    <source>
        <dbReference type="Pfam" id="PF09084"/>
    </source>
</evidence>
<dbReference type="Gene3D" id="3.40.190.10">
    <property type="entry name" value="Periplasmic binding protein-like II"/>
    <property type="match status" value="2"/>
</dbReference>
<comment type="caution">
    <text evidence="2">The sequence shown here is derived from an EMBL/GenBank/DDBJ whole genome shotgun (WGS) entry which is preliminary data.</text>
</comment>
<protein>
    <submittedName>
        <fullName evidence="2">ABC transporter substrate-binding protein</fullName>
    </submittedName>
</protein>
<accession>A0ABW3PRD3</accession>
<dbReference type="InterPro" id="IPR027939">
    <property type="entry name" value="NMT1/THI5"/>
</dbReference>
<organism evidence="2 3">
    <name type="scientific">Paenibacillus provencensis</name>
    <dbReference type="NCBI Taxonomy" id="441151"/>
    <lineage>
        <taxon>Bacteria</taxon>
        <taxon>Bacillati</taxon>
        <taxon>Bacillota</taxon>
        <taxon>Bacilli</taxon>
        <taxon>Bacillales</taxon>
        <taxon>Paenibacillaceae</taxon>
        <taxon>Paenibacillus</taxon>
    </lineage>
</organism>
<feature type="domain" description="SsuA/THI5-like" evidence="1">
    <location>
        <begin position="79"/>
        <end position="280"/>
    </location>
</feature>
<name>A0ABW3PRD3_9BACL</name>
<dbReference type="InterPro" id="IPR015168">
    <property type="entry name" value="SsuA/THI5"/>
</dbReference>
<dbReference type="Proteomes" id="UP001597169">
    <property type="component" value="Unassembled WGS sequence"/>
</dbReference>
<dbReference type="EMBL" id="JBHTKX010000001">
    <property type="protein sequence ID" value="MFD1127333.1"/>
    <property type="molecule type" value="Genomic_DNA"/>
</dbReference>
<dbReference type="PANTHER" id="PTHR31528:SF3">
    <property type="entry name" value="THIAMINE BIOSYNTHESIS PROTEIN HI_0357-RELATED"/>
    <property type="match status" value="1"/>
</dbReference>
<sequence length="360" mass="40034">MCNRTISITKNDERSVKGMWKKSVKWNNKRSKMSALLLAVSLTLTACGGGEAGTDNTSASGSAQETTPVKVVLNWFAKTEHGGFYAAEENGIYEGKNLDVTIEPGGPQVSSIQIVASGKAEFGVAHADQILLAREEGIPIVALATTFQISPQALMFHEESGIEDFDDLNGRTVFIQQGQPYWEFLKHKYSLDTVKEVAYTGQHGNFIEDPQSASQSFVNGEPYVVEKQGIEVGTKLIADSGYEPYAAVVYTTEKYLEENPETVKAFVNGTVEGWYDYKENFEQINKKILEINTNLAEDEIAFGEEQQREFVFGYDAEENGMGYMTEARWNELKDQLLEIGLLTKDLDVSEVFTTEYLPAK</sequence>
<dbReference type="SUPFAM" id="SSF53850">
    <property type="entry name" value="Periplasmic binding protein-like II"/>
    <property type="match status" value="1"/>
</dbReference>
<keyword evidence="3" id="KW-1185">Reference proteome</keyword>
<reference evidence="3" key="1">
    <citation type="journal article" date="2019" name="Int. J. Syst. Evol. Microbiol.">
        <title>The Global Catalogue of Microorganisms (GCM) 10K type strain sequencing project: providing services to taxonomists for standard genome sequencing and annotation.</title>
        <authorList>
            <consortium name="The Broad Institute Genomics Platform"/>
            <consortium name="The Broad Institute Genome Sequencing Center for Infectious Disease"/>
            <person name="Wu L."/>
            <person name="Ma J."/>
        </authorList>
    </citation>
    <scope>NUCLEOTIDE SEQUENCE [LARGE SCALE GENOMIC DNA]</scope>
    <source>
        <strain evidence="3">CCUG 53519</strain>
    </source>
</reference>
<gene>
    <name evidence="2" type="ORF">ACFQ3J_03980</name>
</gene>
<dbReference type="Pfam" id="PF09084">
    <property type="entry name" value="NMT1"/>
    <property type="match status" value="1"/>
</dbReference>
<proteinExistence type="predicted"/>